<feature type="compositionally biased region" description="Polar residues" evidence="1">
    <location>
        <begin position="59"/>
        <end position="74"/>
    </location>
</feature>
<feature type="region of interest" description="Disordered" evidence="1">
    <location>
        <begin position="176"/>
        <end position="201"/>
    </location>
</feature>
<accession>A0AAI8VIT9</accession>
<name>A0AAI8VIT9_9PEZI</name>
<reference evidence="2" key="1">
    <citation type="submission" date="2023-10" db="EMBL/GenBank/DDBJ databases">
        <authorList>
            <person name="Hackl T."/>
        </authorList>
    </citation>
    <scope>NUCLEOTIDE SEQUENCE</scope>
</reference>
<dbReference type="SUPFAM" id="SSF50891">
    <property type="entry name" value="Cyclophilin-like"/>
    <property type="match status" value="1"/>
</dbReference>
<evidence type="ECO:0000256" key="1">
    <source>
        <dbReference type="SAM" id="MobiDB-lite"/>
    </source>
</evidence>
<dbReference type="Gene3D" id="2.40.100.10">
    <property type="entry name" value="Cyclophilin-like"/>
    <property type="match status" value="1"/>
</dbReference>
<evidence type="ECO:0000313" key="2">
    <source>
        <dbReference type="EMBL" id="CAJ2505703.1"/>
    </source>
</evidence>
<gene>
    <name evidence="2" type="ORF">KHLLAP_LOCUS6171</name>
</gene>
<organism evidence="2 3">
    <name type="scientific">Anthostomella pinea</name>
    <dbReference type="NCBI Taxonomy" id="933095"/>
    <lineage>
        <taxon>Eukaryota</taxon>
        <taxon>Fungi</taxon>
        <taxon>Dikarya</taxon>
        <taxon>Ascomycota</taxon>
        <taxon>Pezizomycotina</taxon>
        <taxon>Sordariomycetes</taxon>
        <taxon>Xylariomycetidae</taxon>
        <taxon>Xylariales</taxon>
        <taxon>Xylariaceae</taxon>
        <taxon>Anthostomella</taxon>
    </lineage>
</organism>
<sequence length="201" mass="21635">MSGQGYYGQSAGGQHFQTNNPLQQSHEAANPWQDQPTGEAPSTYQGHSAPSGPPPANAWQDQPSSGAPHSTYQGHSAPSGPPPGQQPLGPGLARSDTFKESDFVPESERGEQRETLEQFDMSKPQTDEDRDLETLQREFPSVDGSLVAALYGDSKRVVATRTLPPTESFKHFMIQGSDFTKGDGTGGKSIYGAKSRDENLD</sequence>
<feature type="compositionally biased region" description="Basic and acidic residues" evidence="1">
    <location>
        <begin position="96"/>
        <end position="116"/>
    </location>
</feature>
<evidence type="ECO:0000313" key="3">
    <source>
        <dbReference type="Proteomes" id="UP001295740"/>
    </source>
</evidence>
<comment type="caution">
    <text evidence="2">The sequence shown here is derived from an EMBL/GenBank/DDBJ whole genome shotgun (WGS) entry which is preliminary data.</text>
</comment>
<dbReference type="Proteomes" id="UP001295740">
    <property type="component" value="Unassembled WGS sequence"/>
</dbReference>
<feature type="compositionally biased region" description="Low complexity" evidence="1">
    <location>
        <begin position="1"/>
        <end position="14"/>
    </location>
</feature>
<proteinExistence type="predicted"/>
<dbReference type="EMBL" id="CAUWAG010000007">
    <property type="protein sequence ID" value="CAJ2505703.1"/>
    <property type="molecule type" value="Genomic_DNA"/>
</dbReference>
<dbReference type="AlphaFoldDB" id="A0AAI8VIT9"/>
<keyword evidence="3" id="KW-1185">Reference proteome</keyword>
<feature type="compositionally biased region" description="Polar residues" evidence="1">
    <location>
        <begin position="15"/>
        <end position="48"/>
    </location>
</feature>
<protein>
    <submittedName>
        <fullName evidence="2">Uu.00g130970.m01.CDS01</fullName>
    </submittedName>
</protein>
<dbReference type="InterPro" id="IPR029000">
    <property type="entry name" value="Cyclophilin-like_dom_sf"/>
</dbReference>
<feature type="region of interest" description="Disordered" evidence="1">
    <location>
        <begin position="1"/>
        <end position="137"/>
    </location>
</feature>